<dbReference type="SMART" id="SM00530">
    <property type="entry name" value="HTH_XRE"/>
    <property type="match status" value="1"/>
</dbReference>
<sequence length="170" mass="18996">MTQGERIKEARKYLGLTLEKFGEKLGVGKTAISKLEKGERNLTDQMVKSICREFSISEEWLRTGSGNMRIPIEDEAAAAVSDLVEKSNPLYDVIKGIMVAYQKLDGPSREVIDQFILDAVSQRGRPQKAPEPAAPDLSDLSIDEKVELYRQELEREKKVAGESQALQENA</sequence>
<dbReference type="OrthoDB" id="2735991at2"/>
<dbReference type="PROSITE" id="PS50943">
    <property type="entry name" value="HTH_CROC1"/>
    <property type="match status" value="1"/>
</dbReference>
<dbReference type="CDD" id="cd00093">
    <property type="entry name" value="HTH_XRE"/>
    <property type="match status" value="1"/>
</dbReference>
<organism evidence="2 3">
    <name type="scientific">Parablautia intestinalis</name>
    <dbReference type="NCBI Taxonomy" id="2320100"/>
    <lineage>
        <taxon>Bacteria</taxon>
        <taxon>Bacillati</taxon>
        <taxon>Bacillota</taxon>
        <taxon>Clostridia</taxon>
        <taxon>Lachnospirales</taxon>
        <taxon>Lachnospiraceae</taxon>
        <taxon>Parablautia</taxon>
    </lineage>
</organism>
<dbReference type="InterPro" id="IPR001387">
    <property type="entry name" value="Cro/C1-type_HTH"/>
</dbReference>
<evidence type="ECO:0000313" key="3">
    <source>
        <dbReference type="Proteomes" id="UP000280696"/>
    </source>
</evidence>
<dbReference type="Proteomes" id="UP000280696">
    <property type="component" value="Unassembled WGS sequence"/>
</dbReference>
<gene>
    <name evidence="2" type="ORF">D7V94_08250</name>
</gene>
<name>A0A3A9AKD7_9FIRM</name>
<evidence type="ECO:0000313" key="2">
    <source>
        <dbReference type="EMBL" id="RKI92050.1"/>
    </source>
</evidence>
<dbReference type="AlphaFoldDB" id="A0A3A9AKD7"/>
<dbReference type="SUPFAM" id="SSF47413">
    <property type="entry name" value="lambda repressor-like DNA-binding domains"/>
    <property type="match status" value="1"/>
</dbReference>
<evidence type="ECO:0000259" key="1">
    <source>
        <dbReference type="PROSITE" id="PS50943"/>
    </source>
</evidence>
<proteinExistence type="predicted"/>
<reference evidence="2 3" key="1">
    <citation type="submission" date="2018-09" db="EMBL/GenBank/DDBJ databases">
        <title>Murine metabolic-syndrome-specific gut microbial biobank.</title>
        <authorList>
            <person name="Liu C."/>
        </authorList>
    </citation>
    <scope>NUCLEOTIDE SEQUENCE [LARGE SCALE GENOMIC DNA]</scope>
    <source>
        <strain evidence="2 3">0.1xD8-82</strain>
    </source>
</reference>
<dbReference type="Pfam" id="PF01381">
    <property type="entry name" value="HTH_3"/>
    <property type="match status" value="1"/>
</dbReference>
<protein>
    <submittedName>
        <fullName evidence="2">XRE family transcriptional regulator</fullName>
    </submittedName>
</protein>
<keyword evidence="3" id="KW-1185">Reference proteome</keyword>
<dbReference type="Gene3D" id="1.10.260.40">
    <property type="entry name" value="lambda repressor-like DNA-binding domains"/>
    <property type="match status" value="1"/>
</dbReference>
<accession>A0A3A9AKD7</accession>
<dbReference type="InterPro" id="IPR010982">
    <property type="entry name" value="Lambda_DNA-bd_dom_sf"/>
</dbReference>
<comment type="caution">
    <text evidence="2">The sequence shown here is derived from an EMBL/GenBank/DDBJ whole genome shotgun (WGS) entry which is preliminary data.</text>
</comment>
<dbReference type="EMBL" id="RAYQ01000006">
    <property type="protein sequence ID" value="RKI92050.1"/>
    <property type="molecule type" value="Genomic_DNA"/>
</dbReference>
<dbReference type="GO" id="GO:0003677">
    <property type="term" value="F:DNA binding"/>
    <property type="evidence" value="ECO:0007669"/>
    <property type="project" value="InterPro"/>
</dbReference>
<feature type="domain" description="HTH cro/C1-type" evidence="1">
    <location>
        <begin position="7"/>
        <end position="61"/>
    </location>
</feature>
<dbReference type="RefSeq" id="WP_120468652.1">
    <property type="nucleotide sequence ID" value="NZ_RAYQ01000006.1"/>
</dbReference>